<dbReference type="InParanoid" id="A0A0D0DIA5"/>
<organism evidence="1 2">
    <name type="scientific">Paxillus rubicundulus Ve08.2h10</name>
    <dbReference type="NCBI Taxonomy" id="930991"/>
    <lineage>
        <taxon>Eukaryota</taxon>
        <taxon>Fungi</taxon>
        <taxon>Dikarya</taxon>
        <taxon>Basidiomycota</taxon>
        <taxon>Agaricomycotina</taxon>
        <taxon>Agaricomycetes</taxon>
        <taxon>Agaricomycetidae</taxon>
        <taxon>Boletales</taxon>
        <taxon>Paxilineae</taxon>
        <taxon>Paxillaceae</taxon>
        <taxon>Paxillus</taxon>
    </lineage>
</organism>
<name>A0A0D0DIA5_9AGAM</name>
<dbReference type="OrthoDB" id="3254233at2759"/>
<feature type="non-terminal residue" evidence="1">
    <location>
        <position position="1"/>
    </location>
</feature>
<proteinExistence type="predicted"/>
<sequence>LPALPTKEFLNVDALNTIHTHPHLFVVSTPIDVDRFQSLLSGHPNQPFVQSVCHGLHEGFWPFADTHPGEWPIMWDNSHRPAKSDVEAAFISAQIDKELSVGRYSPSFGSDLLPGMHSMPMHAIPKPGTNKHRLVTDHSAGQYALNWMISREDIAGVTLDNVQDLSNALR</sequence>
<evidence type="ECO:0000313" key="2">
    <source>
        <dbReference type="Proteomes" id="UP000054538"/>
    </source>
</evidence>
<dbReference type="AlphaFoldDB" id="A0A0D0DIA5"/>
<protein>
    <submittedName>
        <fullName evidence="1">Uncharacterized protein</fullName>
    </submittedName>
</protein>
<gene>
    <name evidence="1" type="ORF">PAXRUDRAFT_48304</name>
</gene>
<accession>A0A0D0DIA5</accession>
<dbReference type="Proteomes" id="UP000054538">
    <property type="component" value="Unassembled WGS sequence"/>
</dbReference>
<dbReference type="EMBL" id="KN825481">
    <property type="protein sequence ID" value="KIK90713.1"/>
    <property type="molecule type" value="Genomic_DNA"/>
</dbReference>
<keyword evidence="2" id="KW-1185">Reference proteome</keyword>
<reference evidence="1 2" key="1">
    <citation type="submission" date="2014-04" db="EMBL/GenBank/DDBJ databases">
        <authorList>
            <consortium name="DOE Joint Genome Institute"/>
            <person name="Kuo A."/>
            <person name="Kohler A."/>
            <person name="Jargeat P."/>
            <person name="Nagy L.G."/>
            <person name="Floudas D."/>
            <person name="Copeland A."/>
            <person name="Barry K.W."/>
            <person name="Cichocki N."/>
            <person name="Veneault-Fourrey C."/>
            <person name="LaButti K."/>
            <person name="Lindquist E.A."/>
            <person name="Lipzen A."/>
            <person name="Lundell T."/>
            <person name="Morin E."/>
            <person name="Murat C."/>
            <person name="Sun H."/>
            <person name="Tunlid A."/>
            <person name="Henrissat B."/>
            <person name="Grigoriev I.V."/>
            <person name="Hibbett D.S."/>
            <person name="Martin F."/>
            <person name="Nordberg H.P."/>
            <person name="Cantor M.N."/>
            <person name="Hua S.X."/>
        </authorList>
    </citation>
    <scope>NUCLEOTIDE SEQUENCE [LARGE SCALE GENOMIC DNA]</scope>
    <source>
        <strain evidence="1 2">Ve08.2h10</strain>
    </source>
</reference>
<reference evidence="2" key="2">
    <citation type="submission" date="2015-01" db="EMBL/GenBank/DDBJ databases">
        <title>Evolutionary Origins and Diversification of the Mycorrhizal Mutualists.</title>
        <authorList>
            <consortium name="DOE Joint Genome Institute"/>
            <consortium name="Mycorrhizal Genomics Consortium"/>
            <person name="Kohler A."/>
            <person name="Kuo A."/>
            <person name="Nagy L.G."/>
            <person name="Floudas D."/>
            <person name="Copeland A."/>
            <person name="Barry K.W."/>
            <person name="Cichocki N."/>
            <person name="Veneault-Fourrey C."/>
            <person name="LaButti K."/>
            <person name="Lindquist E.A."/>
            <person name="Lipzen A."/>
            <person name="Lundell T."/>
            <person name="Morin E."/>
            <person name="Murat C."/>
            <person name="Riley R."/>
            <person name="Ohm R."/>
            <person name="Sun H."/>
            <person name="Tunlid A."/>
            <person name="Henrissat B."/>
            <person name="Grigoriev I.V."/>
            <person name="Hibbett D.S."/>
            <person name="Martin F."/>
        </authorList>
    </citation>
    <scope>NUCLEOTIDE SEQUENCE [LARGE SCALE GENOMIC DNA]</scope>
    <source>
        <strain evidence="2">Ve08.2h10</strain>
    </source>
</reference>
<evidence type="ECO:0000313" key="1">
    <source>
        <dbReference type="EMBL" id="KIK90713.1"/>
    </source>
</evidence>
<dbReference type="HOGENOM" id="CLU_006058_1_0_1"/>
<feature type="non-terminal residue" evidence="1">
    <location>
        <position position="170"/>
    </location>
</feature>